<dbReference type="Proteomes" id="UP001596233">
    <property type="component" value="Unassembled WGS sequence"/>
</dbReference>
<dbReference type="RefSeq" id="WP_379230759.1">
    <property type="nucleotide sequence ID" value="NZ_JBHSTE010000001.1"/>
</dbReference>
<keyword evidence="1" id="KW-0812">Transmembrane</keyword>
<dbReference type="EMBL" id="JBHSTE010000001">
    <property type="protein sequence ID" value="MFC6331474.1"/>
    <property type="molecule type" value="Genomic_DNA"/>
</dbReference>
<feature type="transmembrane region" description="Helical" evidence="1">
    <location>
        <begin position="66"/>
        <end position="90"/>
    </location>
</feature>
<comment type="caution">
    <text evidence="2">The sequence shown here is derived from an EMBL/GenBank/DDBJ whole genome shotgun (WGS) entry which is preliminary data.</text>
</comment>
<keyword evidence="1" id="KW-1133">Transmembrane helix</keyword>
<organism evidence="2 3">
    <name type="scientific">Paenibacillus septentrionalis</name>
    <dbReference type="NCBI Taxonomy" id="429342"/>
    <lineage>
        <taxon>Bacteria</taxon>
        <taxon>Bacillati</taxon>
        <taxon>Bacillota</taxon>
        <taxon>Bacilli</taxon>
        <taxon>Bacillales</taxon>
        <taxon>Paenibacillaceae</taxon>
        <taxon>Paenibacillus</taxon>
    </lineage>
</organism>
<evidence type="ECO:0000313" key="2">
    <source>
        <dbReference type="EMBL" id="MFC6331474.1"/>
    </source>
</evidence>
<evidence type="ECO:0000256" key="1">
    <source>
        <dbReference type="SAM" id="Phobius"/>
    </source>
</evidence>
<protein>
    <submittedName>
        <fullName evidence="2">Uncharacterized protein</fullName>
    </submittedName>
</protein>
<gene>
    <name evidence="2" type="ORF">ACFP56_02490</name>
</gene>
<evidence type="ECO:0000313" key="3">
    <source>
        <dbReference type="Proteomes" id="UP001596233"/>
    </source>
</evidence>
<reference evidence="3" key="1">
    <citation type="journal article" date="2019" name="Int. J. Syst. Evol. Microbiol.">
        <title>The Global Catalogue of Microorganisms (GCM) 10K type strain sequencing project: providing services to taxonomists for standard genome sequencing and annotation.</title>
        <authorList>
            <consortium name="The Broad Institute Genomics Platform"/>
            <consortium name="The Broad Institute Genome Sequencing Center for Infectious Disease"/>
            <person name="Wu L."/>
            <person name="Ma J."/>
        </authorList>
    </citation>
    <scope>NUCLEOTIDE SEQUENCE [LARGE SCALE GENOMIC DNA]</scope>
    <source>
        <strain evidence="3">PCU 280</strain>
    </source>
</reference>
<feature type="transmembrane region" description="Helical" evidence="1">
    <location>
        <begin position="144"/>
        <end position="163"/>
    </location>
</feature>
<proteinExistence type="predicted"/>
<keyword evidence="1" id="KW-0472">Membrane</keyword>
<feature type="transmembrane region" description="Helical" evidence="1">
    <location>
        <begin position="169"/>
        <end position="190"/>
    </location>
</feature>
<accession>A0ABW1UZ00</accession>
<sequence>MPSSNKRSKKKPYEKKQVNNNVFDHRTKSKRGYTLLNLRNKLEPFNKFFSLIPIWDKRLGLFWIRLTLVVIPSLLQLFNSGFSILTGIHLPTTIFSFYNRVFMTINASGWLQIILFMAAAFSLPVALGKIISIEKKLYNKVTKYRTISIFYSIFAVYTSARFFPPHTETFFQLASIILAIQMLLQLVALSKYQKEHGPYRPDQLFKRSHRYFRRKKEKLAARK</sequence>
<keyword evidence="3" id="KW-1185">Reference proteome</keyword>
<feature type="transmembrane region" description="Helical" evidence="1">
    <location>
        <begin position="110"/>
        <end position="132"/>
    </location>
</feature>
<name>A0ABW1UZ00_9BACL</name>